<accession>A0A6C0CH33</accession>
<name>A0A6C0CH33_9ZZZZ</name>
<sequence>MIKDPKVTPEEAYRQFFKDQREDIKVLYPSFRKEENGS</sequence>
<dbReference type="AlphaFoldDB" id="A0A6C0CH33"/>
<protein>
    <submittedName>
        <fullName evidence="1">Uncharacterized protein</fullName>
    </submittedName>
</protein>
<reference evidence="1" key="1">
    <citation type="journal article" date="2020" name="Nature">
        <title>Giant virus diversity and host interactions through global metagenomics.</title>
        <authorList>
            <person name="Schulz F."/>
            <person name="Roux S."/>
            <person name="Paez-Espino D."/>
            <person name="Jungbluth S."/>
            <person name="Walsh D.A."/>
            <person name="Denef V.J."/>
            <person name="McMahon K.D."/>
            <person name="Konstantinidis K.T."/>
            <person name="Eloe-Fadrosh E.A."/>
            <person name="Kyrpides N.C."/>
            <person name="Woyke T."/>
        </authorList>
    </citation>
    <scope>NUCLEOTIDE SEQUENCE</scope>
    <source>
        <strain evidence="1">GVMAG-M-3300021120-1</strain>
    </source>
</reference>
<proteinExistence type="predicted"/>
<evidence type="ECO:0000313" key="1">
    <source>
        <dbReference type="EMBL" id="QHT03751.1"/>
    </source>
</evidence>
<organism evidence="1">
    <name type="scientific">viral metagenome</name>
    <dbReference type="NCBI Taxonomy" id="1070528"/>
    <lineage>
        <taxon>unclassified sequences</taxon>
        <taxon>metagenomes</taxon>
        <taxon>organismal metagenomes</taxon>
    </lineage>
</organism>
<dbReference type="EMBL" id="MN739416">
    <property type="protein sequence ID" value="QHT03751.1"/>
    <property type="molecule type" value="Genomic_DNA"/>
</dbReference>